<evidence type="ECO:0000256" key="1">
    <source>
        <dbReference type="SAM" id="MobiDB-lite"/>
    </source>
</evidence>
<name>A0A0R3NC76_9BRAD</name>
<proteinExistence type="predicted"/>
<feature type="region of interest" description="Disordered" evidence="1">
    <location>
        <begin position="1"/>
        <end position="27"/>
    </location>
</feature>
<keyword evidence="3" id="KW-1185">Reference proteome</keyword>
<reference evidence="2 3" key="1">
    <citation type="submission" date="2014-03" db="EMBL/GenBank/DDBJ databases">
        <title>Bradyrhizobium valentinum sp. nov., isolated from effective nodules of Lupinus mariae-josephae, a lupine endemic of basic-lime soils in Eastern Spain.</title>
        <authorList>
            <person name="Duran D."/>
            <person name="Rey L."/>
            <person name="Navarro A."/>
            <person name="Busquets A."/>
            <person name="Imperial J."/>
            <person name="Ruiz-Argueso T."/>
        </authorList>
    </citation>
    <scope>NUCLEOTIDE SEQUENCE [LARGE SCALE GENOMIC DNA]</scope>
    <source>
        <strain evidence="2 3">Ro19</strain>
    </source>
</reference>
<protein>
    <submittedName>
        <fullName evidence="2">Uncharacterized protein</fullName>
    </submittedName>
</protein>
<evidence type="ECO:0000313" key="3">
    <source>
        <dbReference type="Proteomes" id="UP000052023"/>
    </source>
</evidence>
<dbReference type="AlphaFoldDB" id="A0A0R3NC76"/>
<organism evidence="2 3">
    <name type="scientific">Bradyrhizobium retamae</name>
    <dbReference type="NCBI Taxonomy" id="1300035"/>
    <lineage>
        <taxon>Bacteria</taxon>
        <taxon>Pseudomonadati</taxon>
        <taxon>Pseudomonadota</taxon>
        <taxon>Alphaproteobacteria</taxon>
        <taxon>Hyphomicrobiales</taxon>
        <taxon>Nitrobacteraceae</taxon>
        <taxon>Bradyrhizobium</taxon>
    </lineage>
</organism>
<dbReference type="EMBL" id="LLYA01000002">
    <property type="protein sequence ID" value="KRR29945.1"/>
    <property type="molecule type" value="Genomic_DNA"/>
</dbReference>
<accession>A0A0R3NC76</accession>
<comment type="caution">
    <text evidence="2">The sequence shown here is derived from an EMBL/GenBank/DDBJ whole genome shotgun (WGS) entry which is preliminary data.</text>
</comment>
<gene>
    <name evidence="2" type="ORF">CQ13_14140</name>
</gene>
<evidence type="ECO:0000313" key="2">
    <source>
        <dbReference type="EMBL" id="KRR29945.1"/>
    </source>
</evidence>
<sequence>MRQPGGGHRERQGDADAASSTRLSSICRSNSPACAKALALRRELRRVHAAVDQVETEPGLERFDPPAERGLGRVSFLGGAGEAALVLDSKCEVPCR</sequence>
<feature type="compositionally biased region" description="Polar residues" evidence="1">
    <location>
        <begin position="18"/>
        <end position="27"/>
    </location>
</feature>
<dbReference type="Proteomes" id="UP000052023">
    <property type="component" value="Unassembled WGS sequence"/>
</dbReference>